<gene>
    <name evidence="2" type="ORF">F7725_021329</name>
</gene>
<accession>A0A7J5YH68</accession>
<proteinExistence type="predicted"/>
<keyword evidence="3" id="KW-1185">Reference proteome</keyword>
<reference evidence="2 3" key="1">
    <citation type="submission" date="2020-03" db="EMBL/GenBank/DDBJ databases">
        <title>Dissostichus mawsoni Genome sequencing and assembly.</title>
        <authorList>
            <person name="Park H."/>
        </authorList>
    </citation>
    <scope>NUCLEOTIDE SEQUENCE [LARGE SCALE GENOMIC DNA]</scope>
    <source>
        <strain evidence="2">DM0001</strain>
        <tissue evidence="2">Muscle</tissue>
    </source>
</reference>
<organism evidence="2 3">
    <name type="scientific">Dissostichus mawsoni</name>
    <name type="common">Antarctic cod</name>
    <dbReference type="NCBI Taxonomy" id="36200"/>
    <lineage>
        <taxon>Eukaryota</taxon>
        <taxon>Metazoa</taxon>
        <taxon>Chordata</taxon>
        <taxon>Craniata</taxon>
        <taxon>Vertebrata</taxon>
        <taxon>Euteleostomi</taxon>
        <taxon>Actinopterygii</taxon>
        <taxon>Neopterygii</taxon>
        <taxon>Teleostei</taxon>
        <taxon>Neoteleostei</taxon>
        <taxon>Acanthomorphata</taxon>
        <taxon>Eupercaria</taxon>
        <taxon>Perciformes</taxon>
        <taxon>Notothenioidei</taxon>
        <taxon>Nototheniidae</taxon>
        <taxon>Dissostichus</taxon>
    </lineage>
</organism>
<dbReference type="AlphaFoldDB" id="A0A7J5YH68"/>
<comment type="caution">
    <text evidence="2">The sequence shown here is derived from an EMBL/GenBank/DDBJ whole genome shotgun (WGS) entry which is preliminary data.</text>
</comment>
<dbReference type="Proteomes" id="UP000518266">
    <property type="component" value="Unassembled WGS sequence"/>
</dbReference>
<protein>
    <submittedName>
        <fullName evidence="2">Uncharacterized protein</fullName>
    </submittedName>
</protein>
<dbReference type="EMBL" id="JAAKFY010000013">
    <property type="protein sequence ID" value="KAF3848301.1"/>
    <property type="molecule type" value="Genomic_DNA"/>
</dbReference>
<sequence length="239" mass="26790">MRGARVLPGETGEKGLSAVGCVVTVMDGLPVCVLSGETQHYRNIRKGGKQRRDDKQGGKENMGLGVRDKEVRKGKEARKGLDKERGDKEQQAEPISCQEQTVAVTVTALDSCETRRLVRLVSDVAPSRPITEQLLHQQQGGSVIGILKAVIRRSRTFLHITASHKNTLKQSDKHPAVGEVFKTSVGNKIKPDEDRRRHEEICRERRSNFCVNISSWESAEKMLRSNAEERRRNSLKETQ</sequence>
<evidence type="ECO:0000313" key="2">
    <source>
        <dbReference type="EMBL" id="KAF3848301.1"/>
    </source>
</evidence>
<feature type="region of interest" description="Disordered" evidence="1">
    <location>
        <begin position="43"/>
        <end position="96"/>
    </location>
</feature>
<evidence type="ECO:0000313" key="3">
    <source>
        <dbReference type="Proteomes" id="UP000518266"/>
    </source>
</evidence>
<evidence type="ECO:0000256" key="1">
    <source>
        <dbReference type="SAM" id="MobiDB-lite"/>
    </source>
</evidence>
<feature type="compositionally biased region" description="Basic and acidic residues" evidence="1">
    <location>
        <begin position="66"/>
        <end position="91"/>
    </location>
</feature>
<name>A0A7J5YH68_DISMA</name>